<dbReference type="InterPro" id="IPR032710">
    <property type="entry name" value="NTF2-like_dom_sf"/>
</dbReference>
<evidence type="ECO:0000256" key="1">
    <source>
        <dbReference type="SAM" id="SignalP"/>
    </source>
</evidence>
<dbReference type="AlphaFoldDB" id="A0AA48KSX1"/>
<feature type="signal peptide" evidence="1">
    <location>
        <begin position="1"/>
        <end position="19"/>
    </location>
</feature>
<evidence type="ECO:0008006" key="4">
    <source>
        <dbReference type="Google" id="ProtNLM"/>
    </source>
</evidence>
<dbReference type="Pfam" id="PF12893">
    <property type="entry name" value="Lumazine_bd_2"/>
    <property type="match status" value="1"/>
</dbReference>
<sequence>MLRKSLLFIFMVFATTAFAHGFKSPEAAIESYITAVKTGSGKHIEMAFAESASIQYYDEQGEYKVYSRDSFAKLVNSGNEWDANIEITSLRKTGNAANATVEFTWGSENQKGYVDYLNLIYDGKSWHISDKVAQFVPRK</sequence>
<evidence type="ECO:0000313" key="3">
    <source>
        <dbReference type="Proteomes" id="UP001333710"/>
    </source>
</evidence>
<keyword evidence="3" id="KW-1185">Reference proteome</keyword>
<dbReference type="SUPFAM" id="SSF54427">
    <property type="entry name" value="NTF2-like"/>
    <property type="match status" value="1"/>
</dbReference>
<keyword evidence="1" id="KW-0732">Signal</keyword>
<evidence type="ECO:0000313" key="2">
    <source>
        <dbReference type="EMBL" id="BDX04805.1"/>
    </source>
</evidence>
<gene>
    <name evidence="2" type="ORF">MACH26_03260</name>
</gene>
<organism evidence="2 3">
    <name type="scientific">Planctobacterium marinum</name>
    <dbReference type="NCBI Taxonomy" id="1631968"/>
    <lineage>
        <taxon>Bacteria</taxon>
        <taxon>Pseudomonadati</taxon>
        <taxon>Pseudomonadota</taxon>
        <taxon>Gammaproteobacteria</taxon>
        <taxon>Alteromonadales</taxon>
        <taxon>Alteromonadaceae</taxon>
        <taxon>Planctobacterium</taxon>
    </lineage>
</organism>
<dbReference type="EMBL" id="AP027272">
    <property type="protein sequence ID" value="BDX04805.1"/>
    <property type="molecule type" value="Genomic_DNA"/>
</dbReference>
<reference evidence="2" key="1">
    <citation type="submission" date="2023-01" db="EMBL/GenBank/DDBJ databases">
        <title>Complete genome sequence of Planctobacterium marinum strain Dej080120_11.</title>
        <authorList>
            <person name="Ueki S."/>
            <person name="Maruyama F."/>
        </authorList>
    </citation>
    <scope>NUCLEOTIDE SEQUENCE</scope>
    <source>
        <strain evidence="2">Dej080120_11</strain>
    </source>
</reference>
<dbReference type="RefSeq" id="WP_338290651.1">
    <property type="nucleotide sequence ID" value="NZ_AP027272.1"/>
</dbReference>
<dbReference type="Gene3D" id="3.10.450.50">
    <property type="match status" value="1"/>
</dbReference>
<dbReference type="KEGG" id="pmaw:MACH26_03260"/>
<dbReference type="Proteomes" id="UP001333710">
    <property type="component" value="Chromosome"/>
</dbReference>
<accession>A0AA48KSX1</accession>
<name>A0AA48KSX1_9ALTE</name>
<protein>
    <recommendedName>
        <fullName evidence="4">Nuclear transport factor 2 family protein</fullName>
    </recommendedName>
</protein>
<feature type="chain" id="PRO_5041313219" description="Nuclear transport factor 2 family protein" evidence="1">
    <location>
        <begin position="20"/>
        <end position="139"/>
    </location>
</feature>
<dbReference type="InterPro" id="IPR039437">
    <property type="entry name" value="FrzH/put_lumazine-bd"/>
</dbReference>
<proteinExistence type="predicted"/>